<dbReference type="PANTHER" id="PTHR43820">
    <property type="entry name" value="HIGH-AFFINITY BRANCHED-CHAIN AMINO ACID TRANSPORT ATP-BINDING PROTEIN LIVF"/>
    <property type="match status" value="1"/>
</dbReference>
<gene>
    <name evidence="5" type="ORF">S01H4_28424</name>
</gene>
<reference evidence="5" key="1">
    <citation type="journal article" date="2014" name="Front. Microbiol.">
        <title>High frequency of phylogenetically diverse reductive dehalogenase-homologous genes in deep subseafloor sedimentary metagenomes.</title>
        <authorList>
            <person name="Kawai M."/>
            <person name="Futagami T."/>
            <person name="Toyoda A."/>
            <person name="Takaki Y."/>
            <person name="Nishi S."/>
            <person name="Hori S."/>
            <person name="Arai W."/>
            <person name="Tsubouchi T."/>
            <person name="Morono Y."/>
            <person name="Uchiyama I."/>
            <person name="Ito T."/>
            <person name="Fujiyama A."/>
            <person name="Inagaki F."/>
            <person name="Takami H."/>
        </authorList>
    </citation>
    <scope>NUCLEOTIDE SEQUENCE</scope>
    <source>
        <strain evidence="5">Expedition CK06-06</strain>
    </source>
</reference>
<dbReference type="EMBL" id="BART01014131">
    <property type="protein sequence ID" value="GAG85228.1"/>
    <property type="molecule type" value="Genomic_DNA"/>
</dbReference>
<evidence type="ECO:0000256" key="3">
    <source>
        <dbReference type="ARBA" id="ARBA00022970"/>
    </source>
</evidence>
<evidence type="ECO:0000256" key="2">
    <source>
        <dbReference type="ARBA" id="ARBA00022448"/>
    </source>
</evidence>
<dbReference type="PANTHER" id="PTHR43820:SF4">
    <property type="entry name" value="HIGH-AFFINITY BRANCHED-CHAIN AMINO ACID TRANSPORT ATP-BINDING PROTEIN LIVF"/>
    <property type="match status" value="1"/>
</dbReference>
<dbReference type="Pfam" id="PF00005">
    <property type="entry name" value="ABC_tran"/>
    <property type="match status" value="1"/>
</dbReference>
<comment type="caution">
    <text evidence="5">The sequence shown here is derived from an EMBL/GenBank/DDBJ whole genome shotgun (WGS) entry which is preliminary data.</text>
</comment>
<proteinExistence type="inferred from homology"/>
<keyword evidence="3" id="KW-0029">Amino-acid transport</keyword>
<protein>
    <recommendedName>
        <fullName evidence="4">ABC transporter domain-containing protein</fullName>
    </recommendedName>
</protein>
<sequence>MQALKGVSLHVEEGEIVALIGANGAGKTTLLNSIVGLVP</sequence>
<evidence type="ECO:0000259" key="4">
    <source>
        <dbReference type="Pfam" id="PF00005"/>
    </source>
</evidence>
<evidence type="ECO:0000313" key="5">
    <source>
        <dbReference type="EMBL" id="GAG85228.1"/>
    </source>
</evidence>
<accession>X1BMC3</accession>
<dbReference type="GO" id="GO:0005524">
    <property type="term" value="F:ATP binding"/>
    <property type="evidence" value="ECO:0007669"/>
    <property type="project" value="InterPro"/>
</dbReference>
<dbReference type="GO" id="GO:0015658">
    <property type="term" value="F:branched-chain amino acid transmembrane transporter activity"/>
    <property type="evidence" value="ECO:0007669"/>
    <property type="project" value="TreeGrafter"/>
</dbReference>
<keyword evidence="2" id="KW-0813">Transport</keyword>
<dbReference type="AlphaFoldDB" id="X1BMC3"/>
<feature type="domain" description="ABC transporter" evidence="4">
    <location>
        <begin position="4"/>
        <end position="38"/>
    </location>
</feature>
<dbReference type="SUPFAM" id="SSF52540">
    <property type="entry name" value="P-loop containing nucleoside triphosphate hydrolases"/>
    <property type="match status" value="1"/>
</dbReference>
<comment type="similarity">
    <text evidence="1">Belongs to the ABC transporter superfamily.</text>
</comment>
<dbReference type="InterPro" id="IPR052156">
    <property type="entry name" value="BCAA_Transport_ATP-bd_LivF"/>
</dbReference>
<dbReference type="GO" id="GO:0015807">
    <property type="term" value="P:L-amino acid transport"/>
    <property type="evidence" value="ECO:0007669"/>
    <property type="project" value="TreeGrafter"/>
</dbReference>
<dbReference type="Gene3D" id="3.40.50.300">
    <property type="entry name" value="P-loop containing nucleotide triphosphate hydrolases"/>
    <property type="match status" value="1"/>
</dbReference>
<organism evidence="5">
    <name type="scientific">marine sediment metagenome</name>
    <dbReference type="NCBI Taxonomy" id="412755"/>
    <lineage>
        <taxon>unclassified sequences</taxon>
        <taxon>metagenomes</taxon>
        <taxon>ecological metagenomes</taxon>
    </lineage>
</organism>
<name>X1BMC3_9ZZZZ</name>
<dbReference type="InterPro" id="IPR027417">
    <property type="entry name" value="P-loop_NTPase"/>
</dbReference>
<dbReference type="InterPro" id="IPR003439">
    <property type="entry name" value="ABC_transporter-like_ATP-bd"/>
</dbReference>
<evidence type="ECO:0000256" key="1">
    <source>
        <dbReference type="ARBA" id="ARBA00005417"/>
    </source>
</evidence>
<feature type="non-terminal residue" evidence="5">
    <location>
        <position position="39"/>
    </location>
</feature>
<dbReference type="GO" id="GO:0016887">
    <property type="term" value="F:ATP hydrolysis activity"/>
    <property type="evidence" value="ECO:0007669"/>
    <property type="project" value="InterPro"/>
</dbReference>